<evidence type="ECO:0000313" key="7">
    <source>
        <dbReference type="EMBL" id="APG14479.1"/>
    </source>
</evidence>
<reference evidence="7 8" key="1">
    <citation type="submission" date="2016-11" db="EMBL/GenBank/DDBJ databases">
        <title>Complete Genome Sequence of Bradyrhizobium sp. strain J5, an isolated from soybean nodule in Hokkaido.</title>
        <authorList>
            <person name="Kanehara K."/>
        </authorList>
    </citation>
    <scope>NUCLEOTIDE SEQUENCE [LARGE SCALE GENOMIC DNA]</scope>
    <source>
        <strain evidence="7 8">J5</strain>
    </source>
</reference>
<comment type="similarity">
    <text evidence="2">Belongs to the FPP/GGPP synthase family.</text>
</comment>
<evidence type="ECO:0000313" key="8">
    <source>
        <dbReference type="Proteomes" id="UP000181962"/>
    </source>
</evidence>
<dbReference type="InterPro" id="IPR033749">
    <property type="entry name" value="Polyprenyl_synt_CS"/>
</dbReference>
<name>A0A1L3FME1_BRAJP</name>
<accession>A0A1L3FME1</accession>
<dbReference type="Pfam" id="PF01593">
    <property type="entry name" value="Amino_oxidase"/>
    <property type="match status" value="1"/>
</dbReference>
<dbReference type="Proteomes" id="UP000181962">
    <property type="component" value="Chromosome"/>
</dbReference>
<dbReference type="InterPro" id="IPR002937">
    <property type="entry name" value="Amino_oxidase"/>
</dbReference>
<feature type="domain" description="Amine oxidase" evidence="6">
    <location>
        <begin position="12"/>
        <end position="516"/>
    </location>
</feature>
<dbReference type="PROSITE" id="PS00723">
    <property type="entry name" value="POLYPRENYL_SYNTHASE_1"/>
    <property type="match status" value="1"/>
</dbReference>
<dbReference type="RefSeq" id="WP_071916316.1">
    <property type="nucleotide sequence ID" value="NZ_CP017637.1"/>
</dbReference>
<dbReference type="GO" id="GO:0004659">
    <property type="term" value="F:prenyltransferase activity"/>
    <property type="evidence" value="ECO:0007669"/>
    <property type="project" value="InterPro"/>
</dbReference>
<dbReference type="OrthoDB" id="7415085at2"/>
<dbReference type="Gene3D" id="1.10.600.10">
    <property type="entry name" value="Farnesyl Diphosphate Synthase"/>
    <property type="match status" value="1"/>
</dbReference>
<proteinExistence type="inferred from homology"/>
<dbReference type="SFLD" id="SFLDS00005">
    <property type="entry name" value="Isoprenoid_Synthase_Type_I"/>
    <property type="match status" value="1"/>
</dbReference>
<dbReference type="GO" id="GO:0016491">
    <property type="term" value="F:oxidoreductase activity"/>
    <property type="evidence" value="ECO:0007669"/>
    <property type="project" value="InterPro"/>
</dbReference>
<dbReference type="Pfam" id="PF00348">
    <property type="entry name" value="polyprenyl_synt"/>
    <property type="match status" value="1"/>
</dbReference>
<dbReference type="GO" id="GO:0008299">
    <property type="term" value="P:isoprenoid biosynthetic process"/>
    <property type="evidence" value="ECO:0007669"/>
    <property type="project" value="InterPro"/>
</dbReference>
<evidence type="ECO:0000256" key="2">
    <source>
        <dbReference type="ARBA" id="ARBA00006706"/>
    </source>
</evidence>
<dbReference type="GO" id="GO:0046872">
    <property type="term" value="F:metal ion binding"/>
    <property type="evidence" value="ECO:0007669"/>
    <property type="project" value="UniProtKB-KW"/>
</dbReference>
<dbReference type="PROSITE" id="PS00444">
    <property type="entry name" value="POLYPRENYL_SYNTHASE_2"/>
    <property type="match status" value="1"/>
</dbReference>
<protein>
    <recommendedName>
        <fullName evidence="6">Amine oxidase domain-containing protein</fullName>
    </recommendedName>
</protein>
<dbReference type="SUPFAM" id="SSF51905">
    <property type="entry name" value="FAD/NAD(P)-binding domain"/>
    <property type="match status" value="1"/>
</dbReference>
<dbReference type="PANTHER" id="PTHR12001">
    <property type="entry name" value="GERANYLGERANYL PYROPHOSPHATE SYNTHASE"/>
    <property type="match status" value="1"/>
</dbReference>
<dbReference type="AlphaFoldDB" id="A0A1L3FME1"/>
<evidence type="ECO:0000256" key="1">
    <source>
        <dbReference type="ARBA" id="ARBA00001946"/>
    </source>
</evidence>
<organism evidence="7 8">
    <name type="scientific">Bradyrhizobium japonicum</name>
    <dbReference type="NCBI Taxonomy" id="375"/>
    <lineage>
        <taxon>Bacteria</taxon>
        <taxon>Pseudomonadati</taxon>
        <taxon>Pseudomonadota</taxon>
        <taxon>Alphaproteobacteria</taxon>
        <taxon>Hyphomicrobiales</taxon>
        <taxon>Nitrobacteraceae</taxon>
        <taxon>Bradyrhizobium</taxon>
    </lineage>
</organism>
<dbReference type="EMBL" id="CP017637">
    <property type="protein sequence ID" value="APG14479.1"/>
    <property type="molecule type" value="Genomic_DNA"/>
</dbReference>
<dbReference type="Gene3D" id="3.50.50.60">
    <property type="entry name" value="FAD/NAD(P)-binding domain"/>
    <property type="match status" value="1"/>
</dbReference>
<evidence type="ECO:0000256" key="5">
    <source>
        <dbReference type="ARBA" id="ARBA00022842"/>
    </source>
</evidence>
<gene>
    <name evidence="7" type="ORF">BKD09_39585</name>
</gene>
<evidence type="ECO:0000259" key="6">
    <source>
        <dbReference type="Pfam" id="PF01593"/>
    </source>
</evidence>
<keyword evidence="3" id="KW-0808">Transferase</keyword>
<dbReference type="InterPro" id="IPR008949">
    <property type="entry name" value="Isoprenoid_synthase_dom_sf"/>
</dbReference>
<dbReference type="InterPro" id="IPR036188">
    <property type="entry name" value="FAD/NAD-bd_sf"/>
</dbReference>
<comment type="cofactor">
    <cofactor evidence="1">
        <name>Mg(2+)</name>
        <dbReference type="ChEBI" id="CHEBI:18420"/>
    </cofactor>
</comment>
<keyword evidence="4" id="KW-0479">Metal-binding</keyword>
<evidence type="ECO:0000256" key="4">
    <source>
        <dbReference type="ARBA" id="ARBA00022723"/>
    </source>
</evidence>
<keyword evidence="5" id="KW-0460">Magnesium</keyword>
<evidence type="ECO:0000256" key="3">
    <source>
        <dbReference type="ARBA" id="ARBA00022679"/>
    </source>
</evidence>
<dbReference type="SUPFAM" id="SSF48576">
    <property type="entry name" value="Terpenoid synthases"/>
    <property type="match status" value="1"/>
</dbReference>
<dbReference type="InterPro" id="IPR000092">
    <property type="entry name" value="Polyprenyl_synt"/>
</dbReference>
<dbReference type="CDD" id="cd00685">
    <property type="entry name" value="Trans_IPPS_HT"/>
    <property type="match status" value="1"/>
</dbReference>
<sequence>MPTKVIVLGGGVAGMSAAHELVERGFDVVVLESGDIAGGKARSIPVFHEGEDTSGHQVADGAGSSIQHRVPGEHGFRFFPGFYKHVIETMRRIPSFDGSKVADHLVPTTRLEFTQYDEPPFVVPAGFPLSPRDAGTTLRDILLLFEHSTGLTPDDLAFFGARVWQILTSCPQRRLAEYERTSWWEFVGAEQRSESYQKFLATGITRSLVASKARKASARTIGDIFVQLVLTILNPIAGSTDRVLDGPTNLVWIDPWLAYLESRGVRYVKNARVEEILYESGRITGVVARQHGQRIMVHGDHYVAALPLEDIAPLVSDRLAAADPTLANLRALAPNLEWMNGVQFYLHRAVPSAHGHVIHIDTEWALTSISQLQFWRDVPSELFRDSDVHGILSVDLSDWTAPGSDGRPAMRCSREEVVRETWNQLKRSLNDAGDEVLRDEDLHSWFLSANIENDPARPGWLRNSEPLLVNQVETWALRPEATTAIPNLFLASDYVRTHTDLATMEAANEAARRAVNGLLDAVKFDGSRCELWPLHEPEILLPWRLHDAARYQAGLPWDASLAQVAAHALRGASPLLEQASSLLEQVSPFTHAVADTLDPHSAAVDDVGALDTVDPATMARRLVDVPTLQDALIKVADTVPLAGEIVGPAGFLDRLVWYRDMLADMLTEGVPTWEPQRHLYGLVTDFMGRSGKGLRPALCIATARALGGRAEDAFPAAAGLEMLHNAFLVHDDIEDGSDWRRGVATMHRRAGIPIAVNTGDSMNALAMRLFRKTGERLGPVTALRIFDEVDHMVVETLEGQANELGWVRDNDLTVTTDDYLRLVLKKTAWYSFIHPMRIGALVANGEDQNLGRFDRFGYLLGLAFQITDDVLNLVGDIGRYGKEIDGDLWEGKRTLLLAHALGRANPTDRAWISTFLARPRERRLPREVLRLHQIIAEGGSIPWAQRAAAEFAEAAAREFHNSAFAGVPAGPDLEWLRTCINFLTQRDA</sequence>
<dbReference type="PANTHER" id="PTHR12001:SF85">
    <property type="entry name" value="SHORT CHAIN ISOPRENYL DIPHOSPHATE SYNTHASE"/>
    <property type="match status" value="1"/>
</dbReference>